<protein>
    <submittedName>
        <fullName evidence="1">Uncharacterized protein</fullName>
    </submittedName>
</protein>
<organism evidence="1 2">
    <name type="scientific">Bradyrhizobium diazoefficiens</name>
    <dbReference type="NCBI Taxonomy" id="1355477"/>
    <lineage>
        <taxon>Bacteria</taxon>
        <taxon>Pseudomonadati</taxon>
        <taxon>Pseudomonadota</taxon>
        <taxon>Alphaproteobacteria</taxon>
        <taxon>Hyphomicrobiales</taxon>
        <taxon>Nitrobacteraceae</taxon>
        <taxon>Bradyrhizobium</taxon>
    </lineage>
</organism>
<accession>A0A0E4BRU0</accession>
<reference evidence="1 2" key="1">
    <citation type="submission" date="2014-11" db="EMBL/GenBank/DDBJ databases">
        <title>Symbiosis island explosion on the genome of extra-slow-growing strains of soybean bradyrhizobia with massive insertion sequences.</title>
        <authorList>
            <person name="Iida T."/>
            <person name="Minamisawa K."/>
        </authorList>
    </citation>
    <scope>NUCLEOTIDE SEQUENCE [LARGE SCALE GENOMIC DNA]</scope>
    <source>
        <strain evidence="1 2">NK6</strain>
    </source>
</reference>
<evidence type="ECO:0000313" key="2">
    <source>
        <dbReference type="Proteomes" id="UP000063308"/>
    </source>
</evidence>
<dbReference type="EMBL" id="AP014685">
    <property type="protein sequence ID" value="BAR58586.1"/>
    <property type="molecule type" value="Genomic_DNA"/>
</dbReference>
<proteinExistence type="predicted"/>
<gene>
    <name evidence="1" type="ORF">NK6_5427</name>
</gene>
<name>A0A0E4BRU0_9BRAD</name>
<dbReference type="AlphaFoldDB" id="A0A0E4BRU0"/>
<sequence length="31" mass="3541">MSFPGADPNISVRERIMFRHNSAKPISLRRG</sequence>
<dbReference type="Proteomes" id="UP000063308">
    <property type="component" value="Chromosome"/>
</dbReference>
<evidence type="ECO:0000313" key="1">
    <source>
        <dbReference type="EMBL" id="BAR58586.1"/>
    </source>
</evidence>